<dbReference type="InterPro" id="IPR019760">
    <property type="entry name" value="DNA-dir_DNA_pol_A_CS"/>
</dbReference>
<dbReference type="SUPFAM" id="SSF56672">
    <property type="entry name" value="DNA/RNA polymerases"/>
    <property type="match status" value="1"/>
</dbReference>
<dbReference type="InterPro" id="IPR001098">
    <property type="entry name" value="DNA-dir_DNA_pol_A_palm_dom"/>
</dbReference>
<dbReference type="GO" id="GO:0006302">
    <property type="term" value="P:double-strand break repair"/>
    <property type="evidence" value="ECO:0007669"/>
    <property type="project" value="TreeGrafter"/>
</dbReference>
<dbReference type="InterPro" id="IPR012337">
    <property type="entry name" value="RNaseH-like_sf"/>
</dbReference>
<feature type="domain" description="DNA-directed DNA polymerase family A palm" evidence="7">
    <location>
        <begin position="358"/>
        <end position="550"/>
    </location>
</feature>
<dbReference type="GO" id="GO:0003887">
    <property type="term" value="F:DNA-directed DNA polymerase activity"/>
    <property type="evidence" value="ECO:0007669"/>
    <property type="project" value="UniProtKB-KW"/>
</dbReference>
<dbReference type="InterPro" id="IPR002298">
    <property type="entry name" value="DNA_polymerase_A"/>
</dbReference>
<evidence type="ECO:0000256" key="4">
    <source>
        <dbReference type="ARBA" id="ARBA00022932"/>
    </source>
</evidence>
<reference evidence="8 9" key="1">
    <citation type="journal article" date="2019" name="Environ. Microbiol.">
        <title>Pelagiphages in the Podoviridae family integrate into host genomes.</title>
        <authorList>
            <person name="Zhao Y."/>
            <person name="Qin F."/>
            <person name="Zhang R."/>
            <person name="Giovannoni S.J."/>
            <person name="Zhang Z."/>
            <person name="Sun J."/>
            <person name="Du S."/>
            <person name="Rensing C."/>
        </authorList>
    </citation>
    <scope>NUCLEOTIDE SEQUENCE [LARGE SCALE GENOMIC DNA]</scope>
</reference>
<dbReference type="Pfam" id="PF00476">
    <property type="entry name" value="DNA_pol_A"/>
    <property type="match status" value="1"/>
</dbReference>
<keyword evidence="5" id="KW-1194">Viral DNA replication</keyword>
<sequence length="589" mass="67820">MKMIVDVETNGFLDKLDFKIHCIVFKDITTKQVYSFNPDNLNESLNLLKKITLLIGHNIQGFDLEAITKHFNYTYEGEIFDTLLVSRLIYTNILDNDFKCKELPPKLYGKHSLESWGYRLGLRKGNYQEHSDFTEFNQDMLAYCQRDVEVTYLLYNKLIQENYSKQAIDLEHQFAHWIRKQEQYGVDFNETTAQSLHSTLSKRRLQLEEELAVVFPSWEKIVGYKRYKRDNQKRGIKAGVPVKQIKTEIFNANSRDHIADRLIKVLGWKPKTFTPTGKPEVNEQILKALPYPEAQKIAEYLMVQKRLGQLSDGEQAYLKLNNKGKIYGQVNTMGTYTGRCSHFNPNLAQCVSSDSPYGKEFRSLFIAPADMVMCGIDFSGLELRVLSHFLAIFDNGDFSKRLLEDDIHTANQKAVGLSTRSEAKRFIYAYIYGCGNTKLGEILNVSDTEAKEIRFKFEKSLPALKTLVDAVKTKFKTTGWIKGLDGRRLIPKAEYSALNTLIQSAGALIVKQGTIILNKELHKAGFVWGKDYAMVLHIHDEMQFYVNKNKIEQFKIIAKSIFGKTQDFFKFRTKLDGEIKVGLNWSDTH</sequence>
<dbReference type="InterPro" id="IPR036397">
    <property type="entry name" value="RNaseH_sf"/>
</dbReference>
<evidence type="ECO:0000259" key="7">
    <source>
        <dbReference type="SMART" id="SM00482"/>
    </source>
</evidence>
<name>A0A4Y1NU42_9CAUD</name>
<dbReference type="PANTHER" id="PTHR10133">
    <property type="entry name" value="DNA POLYMERASE I"/>
    <property type="match status" value="1"/>
</dbReference>
<gene>
    <name evidence="8" type="ORF">P025_gp18</name>
</gene>
<dbReference type="PANTHER" id="PTHR10133:SF62">
    <property type="entry name" value="DNA POLYMERASE THETA"/>
    <property type="match status" value="1"/>
</dbReference>
<organism evidence="8 9">
    <name type="scientific">Pelagibacter phage HTVC025P</name>
    <dbReference type="NCBI Taxonomy" id="2259657"/>
    <lineage>
        <taxon>Viruses</taxon>
        <taxon>Duplodnaviria</taxon>
        <taxon>Heunggongvirae</taxon>
        <taxon>Uroviricota</taxon>
        <taxon>Caudoviricetes</taxon>
        <taxon>Autographivirales</taxon>
        <taxon>Autographivirales incertae sedis</taxon>
        <taxon>Thoosavirus</taxon>
        <taxon>Thoosavirus HTVC025P</taxon>
    </lineage>
</organism>
<protein>
    <recommendedName>
        <fullName evidence="1">DNA-directed DNA polymerase</fullName>
        <ecNumber evidence="1">2.7.7.7</ecNumber>
    </recommendedName>
</protein>
<accession>A0A4Y1NU42</accession>
<evidence type="ECO:0000256" key="6">
    <source>
        <dbReference type="ARBA" id="ARBA00049244"/>
    </source>
</evidence>
<dbReference type="Gene3D" id="1.20.1060.10">
    <property type="entry name" value="Taq DNA Polymerase, Chain T, domain 4"/>
    <property type="match status" value="1"/>
</dbReference>
<dbReference type="Proteomes" id="UP000320575">
    <property type="component" value="Segment"/>
</dbReference>
<keyword evidence="5" id="KW-0235">DNA replication</keyword>
<dbReference type="GO" id="GO:0003677">
    <property type="term" value="F:DNA binding"/>
    <property type="evidence" value="ECO:0007669"/>
    <property type="project" value="InterPro"/>
</dbReference>
<evidence type="ECO:0000313" key="9">
    <source>
        <dbReference type="Proteomes" id="UP000320575"/>
    </source>
</evidence>
<keyword evidence="2" id="KW-0808">Transferase</keyword>
<dbReference type="GO" id="GO:0039693">
    <property type="term" value="P:viral DNA genome replication"/>
    <property type="evidence" value="ECO:0007669"/>
    <property type="project" value="UniProtKB-KW"/>
</dbReference>
<comment type="catalytic activity">
    <reaction evidence="6">
        <text>DNA(n) + a 2'-deoxyribonucleoside 5'-triphosphate = DNA(n+1) + diphosphate</text>
        <dbReference type="Rhea" id="RHEA:22508"/>
        <dbReference type="Rhea" id="RHEA-COMP:17339"/>
        <dbReference type="Rhea" id="RHEA-COMP:17340"/>
        <dbReference type="ChEBI" id="CHEBI:33019"/>
        <dbReference type="ChEBI" id="CHEBI:61560"/>
        <dbReference type="ChEBI" id="CHEBI:173112"/>
        <dbReference type="EC" id="2.7.7.7"/>
    </reaction>
</comment>
<evidence type="ECO:0000313" key="8">
    <source>
        <dbReference type="EMBL" id="AXH71692.1"/>
    </source>
</evidence>
<dbReference type="Gene3D" id="3.30.420.10">
    <property type="entry name" value="Ribonuclease H-like superfamily/Ribonuclease H"/>
    <property type="match status" value="1"/>
</dbReference>
<dbReference type="GO" id="GO:0006261">
    <property type="term" value="P:DNA-templated DNA replication"/>
    <property type="evidence" value="ECO:0007669"/>
    <property type="project" value="InterPro"/>
</dbReference>
<dbReference type="PROSITE" id="PS00447">
    <property type="entry name" value="DNA_POLYMERASE_A"/>
    <property type="match status" value="1"/>
</dbReference>
<keyword evidence="4" id="KW-0239">DNA-directed DNA polymerase</keyword>
<evidence type="ECO:0000256" key="5">
    <source>
        <dbReference type="ARBA" id="ARBA00023109"/>
    </source>
</evidence>
<dbReference type="SMART" id="SM00482">
    <property type="entry name" value="POLAc"/>
    <property type="match status" value="1"/>
</dbReference>
<dbReference type="EMBL" id="MH598799">
    <property type="protein sequence ID" value="AXH71692.1"/>
    <property type="molecule type" value="Genomic_DNA"/>
</dbReference>
<keyword evidence="9" id="KW-1185">Reference proteome</keyword>
<dbReference type="PRINTS" id="PR00868">
    <property type="entry name" value="DNAPOLI"/>
</dbReference>
<dbReference type="SUPFAM" id="SSF53098">
    <property type="entry name" value="Ribonuclease H-like"/>
    <property type="match status" value="1"/>
</dbReference>
<dbReference type="InterPro" id="IPR043502">
    <property type="entry name" value="DNA/RNA_pol_sf"/>
</dbReference>
<dbReference type="EC" id="2.7.7.7" evidence="1"/>
<evidence type="ECO:0000256" key="1">
    <source>
        <dbReference type="ARBA" id="ARBA00012417"/>
    </source>
</evidence>
<keyword evidence="3" id="KW-0548">Nucleotidyltransferase</keyword>
<evidence type="ECO:0000256" key="3">
    <source>
        <dbReference type="ARBA" id="ARBA00022695"/>
    </source>
</evidence>
<proteinExistence type="predicted"/>
<dbReference type="Gene3D" id="3.30.70.370">
    <property type="match status" value="2"/>
</dbReference>
<evidence type="ECO:0000256" key="2">
    <source>
        <dbReference type="ARBA" id="ARBA00022679"/>
    </source>
</evidence>